<comment type="subcellular location">
    <subcellularLocation>
        <location evidence="1">Secreted</location>
    </subcellularLocation>
</comment>
<dbReference type="PRINTS" id="PR00313">
    <property type="entry name" value="CABNDNGRPT"/>
</dbReference>
<dbReference type="PANTHER" id="PTHR38340">
    <property type="entry name" value="S-LAYER PROTEIN"/>
    <property type="match status" value="1"/>
</dbReference>
<dbReference type="RefSeq" id="WP_025064250.1">
    <property type="nucleotide sequence ID" value="NZ_RAQK01000001.1"/>
</dbReference>
<feature type="region of interest" description="Disordered" evidence="3">
    <location>
        <begin position="168"/>
        <end position="192"/>
    </location>
</feature>
<dbReference type="InterPro" id="IPR011049">
    <property type="entry name" value="Serralysin-like_metalloprot_C"/>
</dbReference>
<dbReference type="Proteomes" id="UP000284407">
    <property type="component" value="Unassembled WGS sequence"/>
</dbReference>
<proteinExistence type="predicted"/>
<dbReference type="PANTHER" id="PTHR38340:SF1">
    <property type="entry name" value="S-LAYER PROTEIN"/>
    <property type="match status" value="1"/>
</dbReference>
<evidence type="ECO:0000256" key="1">
    <source>
        <dbReference type="ARBA" id="ARBA00004613"/>
    </source>
</evidence>
<evidence type="ECO:0000313" key="5">
    <source>
        <dbReference type="Proteomes" id="UP000284407"/>
    </source>
</evidence>
<evidence type="ECO:0000256" key="3">
    <source>
        <dbReference type="SAM" id="MobiDB-lite"/>
    </source>
</evidence>
<reference evidence="4 5" key="1">
    <citation type="submission" date="2018-09" db="EMBL/GenBank/DDBJ databases">
        <title>Genomic Encyclopedia of Archaeal and Bacterial Type Strains, Phase II (KMG-II): from individual species to whole genera.</title>
        <authorList>
            <person name="Goeker M."/>
        </authorList>
    </citation>
    <scope>NUCLEOTIDE SEQUENCE [LARGE SCALE GENOMIC DNA]</scope>
    <source>
        <strain evidence="4 5">DSM 11458</strain>
    </source>
</reference>
<dbReference type="InterPro" id="IPR050557">
    <property type="entry name" value="RTX_toxin/Mannuronan_C5-epim"/>
</dbReference>
<keyword evidence="5" id="KW-1185">Reference proteome</keyword>
<dbReference type="GO" id="GO:0005576">
    <property type="term" value="C:extracellular region"/>
    <property type="evidence" value="ECO:0007669"/>
    <property type="project" value="UniProtKB-SubCell"/>
</dbReference>
<evidence type="ECO:0000256" key="2">
    <source>
        <dbReference type="ARBA" id="ARBA00022525"/>
    </source>
</evidence>
<gene>
    <name evidence="4" type="ORF">C8N30_1922</name>
</gene>
<dbReference type="Pfam" id="PF00353">
    <property type="entry name" value="HemolysinCabind"/>
    <property type="match status" value="4"/>
</dbReference>
<name>A0A420DSM1_9RHOB</name>
<dbReference type="AlphaFoldDB" id="A0A420DSM1"/>
<dbReference type="GO" id="GO:0005509">
    <property type="term" value="F:calcium ion binding"/>
    <property type="evidence" value="ECO:0007669"/>
    <property type="project" value="InterPro"/>
</dbReference>
<feature type="region of interest" description="Disordered" evidence="3">
    <location>
        <begin position="95"/>
        <end position="147"/>
    </location>
</feature>
<dbReference type="InterPro" id="IPR018511">
    <property type="entry name" value="Hemolysin-typ_Ca-bd_CS"/>
</dbReference>
<organism evidence="4 5">
    <name type="scientific">Sulfitobacter guttiformis</name>
    <dbReference type="NCBI Taxonomy" id="74349"/>
    <lineage>
        <taxon>Bacteria</taxon>
        <taxon>Pseudomonadati</taxon>
        <taxon>Pseudomonadota</taxon>
        <taxon>Alphaproteobacteria</taxon>
        <taxon>Rhodobacterales</taxon>
        <taxon>Roseobacteraceae</taxon>
        <taxon>Sulfitobacter</taxon>
    </lineage>
</organism>
<protein>
    <submittedName>
        <fullName evidence="4">Hemolysin type calcium-binding protein</fullName>
    </submittedName>
</protein>
<feature type="compositionally biased region" description="Low complexity" evidence="3">
    <location>
        <begin position="177"/>
        <end position="192"/>
    </location>
</feature>
<dbReference type="PROSITE" id="PS00330">
    <property type="entry name" value="HEMOLYSIN_CALCIUM"/>
    <property type="match status" value="2"/>
</dbReference>
<dbReference type="EMBL" id="RAQK01000001">
    <property type="protein sequence ID" value="RKE97324.1"/>
    <property type="molecule type" value="Genomic_DNA"/>
</dbReference>
<evidence type="ECO:0000313" key="4">
    <source>
        <dbReference type="EMBL" id="RKE97324.1"/>
    </source>
</evidence>
<dbReference type="Gene3D" id="2.150.10.10">
    <property type="entry name" value="Serralysin-like metalloprotease, C-terminal"/>
    <property type="match status" value="2"/>
</dbReference>
<dbReference type="STRING" id="1443111.Z949_3951"/>
<sequence>MLWLAGLMGLMAVGAVSFIDPQANESGEDEFVDASSPEVETFDLEDAPNQNMQSNFEDDYDPRGGDDAALLPPLNSIAADSVTLIQGTNYDDLFDGTDGNDRASGQDGADTLSGGDGNDELRGDDDDDLLGGDSGNDTLHGDDGRDLIYGGDQDDVLIGHNDDDTLFGDRGNDALQGSAGSDMLDGGSGDDTLSGGLDNDTLIGGAGADVLFGGWGNDVLSGVTRNGAGGDDDEGDFLNGGGGDDTIIAGSADIVTAGEGADEIVLGDWLAHGEAAQIMDYVADDDSLLLVWDDSEAGAAEPELTLQIDPDRFDQTLILIDGTVIAAVNGTDILPGDIALVPLSSATQLDLTAA</sequence>
<accession>A0A420DSM1</accession>
<comment type="caution">
    <text evidence="4">The sequence shown here is derived from an EMBL/GenBank/DDBJ whole genome shotgun (WGS) entry which is preliminary data.</text>
</comment>
<dbReference type="SUPFAM" id="SSF51120">
    <property type="entry name" value="beta-Roll"/>
    <property type="match status" value="1"/>
</dbReference>
<feature type="region of interest" description="Disordered" evidence="3">
    <location>
        <begin position="46"/>
        <end position="68"/>
    </location>
</feature>
<dbReference type="OrthoDB" id="7863760at2"/>
<keyword evidence="2" id="KW-0964">Secreted</keyword>
<dbReference type="InterPro" id="IPR001343">
    <property type="entry name" value="Hemolysn_Ca-bd"/>
</dbReference>